<comment type="similarity">
    <text evidence="2">Belongs to the class-II pyridoxal-phosphate-dependent aminotransferase family. BioF subfamily.</text>
</comment>
<dbReference type="OrthoDB" id="2382073at2759"/>
<dbReference type="Gene3D" id="3.90.1150.10">
    <property type="entry name" value="Aspartate Aminotransferase, domain 1"/>
    <property type="match status" value="1"/>
</dbReference>
<proteinExistence type="inferred from homology"/>
<gene>
    <name evidence="6" type="ORF">M378DRAFT_78315</name>
</gene>
<reference evidence="6 7" key="1">
    <citation type="submission" date="2014-04" db="EMBL/GenBank/DDBJ databases">
        <title>Evolutionary Origins and Diversification of the Mycorrhizal Mutualists.</title>
        <authorList>
            <consortium name="DOE Joint Genome Institute"/>
            <consortium name="Mycorrhizal Genomics Consortium"/>
            <person name="Kohler A."/>
            <person name="Kuo A."/>
            <person name="Nagy L.G."/>
            <person name="Floudas D."/>
            <person name="Copeland A."/>
            <person name="Barry K.W."/>
            <person name="Cichocki N."/>
            <person name="Veneault-Fourrey C."/>
            <person name="LaButti K."/>
            <person name="Lindquist E.A."/>
            <person name="Lipzen A."/>
            <person name="Lundell T."/>
            <person name="Morin E."/>
            <person name="Murat C."/>
            <person name="Riley R."/>
            <person name="Ohm R."/>
            <person name="Sun H."/>
            <person name="Tunlid A."/>
            <person name="Henrissat B."/>
            <person name="Grigoriev I.V."/>
            <person name="Hibbett D.S."/>
            <person name="Martin F."/>
        </authorList>
    </citation>
    <scope>NUCLEOTIDE SEQUENCE [LARGE SCALE GENOMIC DNA]</scope>
    <source>
        <strain evidence="6 7">Koide BX008</strain>
    </source>
</reference>
<dbReference type="InterPro" id="IPR015421">
    <property type="entry name" value="PyrdxlP-dep_Trfase_major"/>
</dbReference>
<dbReference type="InParanoid" id="A0A0C2X550"/>
<evidence type="ECO:0000256" key="4">
    <source>
        <dbReference type="ARBA" id="ARBA00022898"/>
    </source>
</evidence>
<evidence type="ECO:0000313" key="7">
    <source>
        <dbReference type="Proteomes" id="UP000054549"/>
    </source>
</evidence>
<comment type="cofactor">
    <cofactor evidence="1">
        <name>pyridoxal 5'-phosphate</name>
        <dbReference type="ChEBI" id="CHEBI:597326"/>
    </cofactor>
</comment>
<dbReference type="Gene3D" id="3.40.640.10">
    <property type="entry name" value="Type I PLP-dependent aspartate aminotransferase-like (Major domain)"/>
    <property type="match status" value="1"/>
</dbReference>
<dbReference type="InterPro" id="IPR004839">
    <property type="entry name" value="Aminotransferase_I/II_large"/>
</dbReference>
<dbReference type="InterPro" id="IPR015424">
    <property type="entry name" value="PyrdxlP-dep_Trfase"/>
</dbReference>
<dbReference type="GO" id="GO:0016740">
    <property type="term" value="F:transferase activity"/>
    <property type="evidence" value="ECO:0007669"/>
    <property type="project" value="UniProtKB-KW"/>
</dbReference>
<dbReference type="GO" id="GO:0030170">
    <property type="term" value="F:pyridoxal phosphate binding"/>
    <property type="evidence" value="ECO:0007669"/>
    <property type="project" value="InterPro"/>
</dbReference>
<dbReference type="HOGENOM" id="CLU_015846_3_0_1"/>
<evidence type="ECO:0000256" key="1">
    <source>
        <dbReference type="ARBA" id="ARBA00001933"/>
    </source>
</evidence>
<dbReference type="AlphaFoldDB" id="A0A0C2X550"/>
<keyword evidence="3" id="KW-0808">Transferase</keyword>
<evidence type="ECO:0000259" key="5">
    <source>
        <dbReference type="Pfam" id="PF00155"/>
    </source>
</evidence>
<evidence type="ECO:0000256" key="3">
    <source>
        <dbReference type="ARBA" id="ARBA00022679"/>
    </source>
</evidence>
<accession>A0A0C2X550</accession>
<dbReference type="InterPro" id="IPR050087">
    <property type="entry name" value="AON_synthase_class-II"/>
</dbReference>
<dbReference type="Pfam" id="PF00155">
    <property type="entry name" value="Aminotran_1_2"/>
    <property type="match status" value="1"/>
</dbReference>
<evidence type="ECO:0000256" key="2">
    <source>
        <dbReference type="ARBA" id="ARBA00010008"/>
    </source>
</evidence>
<keyword evidence="7" id="KW-1185">Reference proteome</keyword>
<organism evidence="6 7">
    <name type="scientific">Amanita muscaria (strain Koide BX008)</name>
    <dbReference type="NCBI Taxonomy" id="946122"/>
    <lineage>
        <taxon>Eukaryota</taxon>
        <taxon>Fungi</taxon>
        <taxon>Dikarya</taxon>
        <taxon>Basidiomycota</taxon>
        <taxon>Agaricomycotina</taxon>
        <taxon>Agaricomycetes</taxon>
        <taxon>Agaricomycetidae</taxon>
        <taxon>Agaricales</taxon>
        <taxon>Pluteineae</taxon>
        <taxon>Amanitaceae</taxon>
        <taxon>Amanita</taxon>
    </lineage>
</organism>
<name>A0A0C2X550_AMAMK</name>
<sequence>MDSFLSSPLAISLSTSLASRDAREIRRRLPNPETQSLIDFTSNDYLSLSSSPHLRSLFLKKLTHAPHILGSGGSRLLVNGKAHVQLEARLENFFGCEEALLFNSGFDANVAFFECVPQPGDVVVYDDYVHASVHDGMKASRVGKDNMRAFTHNDVDHLATVLMEAKKRLEREMGVQGASVFVAVESVYSMDGTLAPLKEMCAILEDVFGKGSINGYLVVDEAHATGLYGPQGRGRVSMLGLENKVLARLCTFGKALAASGAVLLTNRLIRDYMLNYARPLIYTTALSYATVLNISCSFDLLQDGTTETLANHLFNLIQHFLLLLQPHLSAISPDILSLPAHLSKPSLTRDDLSPVIPLHTQYPRPLSAYLLKLGMNARPITWPTVPKGKDRVRVCLHAGNTTEDVERLVSAVMQWASGILNERNPLNTLLVSPSMPSGVALASKL</sequence>
<keyword evidence="4" id="KW-0663">Pyridoxal phosphate</keyword>
<dbReference type="STRING" id="946122.A0A0C2X550"/>
<protein>
    <recommendedName>
        <fullName evidence="5">Aminotransferase class I/classII large domain-containing protein</fullName>
    </recommendedName>
</protein>
<dbReference type="GO" id="GO:0009102">
    <property type="term" value="P:biotin biosynthetic process"/>
    <property type="evidence" value="ECO:0007669"/>
    <property type="project" value="TreeGrafter"/>
</dbReference>
<dbReference type="InterPro" id="IPR015422">
    <property type="entry name" value="PyrdxlP-dep_Trfase_small"/>
</dbReference>
<dbReference type="SUPFAM" id="SSF53383">
    <property type="entry name" value="PLP-dependent transferases"/>
    <property type="match status" value="1"/>
</dbReference>
<dbReference type="Proteomes" id="UP000054549">
    <property type="component" value="Unassembled WGS sequence"/>
</dbReference>
<dbReference type="PANTHER" id="PTHR13693:SF77">
    <property type="entry name" value="8-AMINO-7-OXONONANOATE SYNTHASE"/>
    <property type="match status" value="1"/>
</dbReference>
<dbReference type="EMBL" id="KN818249">
    <property type="protein sequence ID" value="KIL64396.1"/>
    <property type="molecule type" value="Genomic_DNA"/>
</dbReference>
<evidence type="ECO:0000313" key="6">
    <source>
        <dbReference type="EMBL" id="KIL64396.1"/>
    </source>
</evidence>
<feature type="domain" description="Aminotransferase class I/classII large" evidence="5">
    <location>
        <begin position="37"/>
        <end position="411"/>
    </location>
</feature>
<dbReference type="PANTHER" id="PTHR13693">
    <property type="entry name" value="CLASS II AMINOTRANSFERASE/8-AMINO-7-OXONONANOATE SYNTHASE"/>
    <property type="match status" value="1"/>
</dbReference>